<evidence type="ECO:0000256" key="2">
    <source>
        <dbReference type="SAM" id="MobiDB-lite"/>
    </source>
</evidence>
<sequence>MERVLCQCAACDAKVGLYTNLWLQIGKGYYSPVLDDEAEAAHVVKGSQRDGEEGTLVAECVLQDIACSQCDANIGLKCVSSPVNHVLPSNRVLFRQAAVRVLSRHRGRKPVETQFKVQRVLKIKEASTPAAAGPPAPVFTPTSHVEPFESSSAPEIFERMQAELDLQRGDLDRIDTAAFSVVSSFNTSVTRIDMELEKLGDTMRSLRRELEANRNDISPIKSTLDELEARSNDKTVVRGLEEQMEIADAALAAVRQLAQEAHIRENELQSELQSTKKDVRLLQEEAVVLSREVATAKQAAEKSATAAATHAQDMAVLRSEMRQMRETLRKQERHVDNAPSHSADEVQILSSNISKLASRMSDFSNLQMHLDLFSLRLQRLEGRPVEQSKRPADDLDAVPGSSPTSRKRPARAVEPDPVLETPSRSIVVDDIEDTVHVAANSPRQRRPSTARQQAKHPLSSGSKASRVANTGTPGRRGVRRTLPAASYDHIYTPPDD</sequence>
<keyword evidence="1" id="KW-0175">Coiled coil</keyword>
<keyword evidence="4" id="KW-1185">Reference proteome</keyword>
<proteinExistence type="predicted"/>
<protein>
    <submittedName>
        <fullName evidence="3">Uncharacterized protein</fullName>
    </submittedName>
</protein>
<gene>
    <name evidence="3" type="ORF">B0T11DRAFT_114747</name>
</gene>
<evidence type="ECO:0000313" key="4">
    <source>
        <dbReference type="Proteomes" id="UP000813385"/>
    </source>
</evidence>
<evidence type="ECO:0000313" key="3">
    <source>
        <dbReference type="EMBL" id="KAH7359382.1"/>
    </source>
</evidence>
<feature type="compositionally biased region" description="Basic and acidic residues" evidence="2">
    <location>
        <begin position="383"/>
        <end position="393"/>
    </location>
</feature>
<dbReference type="OrthoDB" id="5396360at2759"/>
<dbReference type="Proteomes" id="UP000813385">
    <property type="component" value="Unassembled WGS sequence"/>
</dbReference>
<dbReference type="Gene3D" id="1.10.287.1490">
    <property type="match status" value="1"/>
</dbReference>
<name>A0A8K0TD01_9PEZI</name>
<organism evidence="3 4">
    <name type="scientific">Plectosphaerella cucumerina</name>
    <dbReference type="NCBI Taxonomy" id="40658"/>
    <lineage>
        <taxon>Eukaryota</taxon>
        <taxon>Fungi</taxon>
        <taxon>Dikarya</taxon>
        <taxon>Ascomycota</taxon>
        <taxon>Pezizomycotina</taxon>
        <taxon>Sordariomycetes</taxon>
        <taxon>Hypocreomycetidae</taxon>
        <taxon>Glomerellales</taxon>
        <taxon>Plectosphaerellaceae</taxon>
        <taxon>Plectosphaerella</taxon>
    </lineage>
</organism>
<reference evidence="3" key="1">
    <citation type="journal article" date="2021" name="Nat. Commun.">
        <title>Genetic determinants of endophytism in the Arabidopsis root mycobiome.</title>
        <authorList>
            <person name="Mesny F."/>
            <person name="Miyauchi S."/>
            <person name="Thiergart T."/>
            <person name="Pickel B."/>
            <person name="Atanasova L."/>
            <person name="Karlsson M."/>
            <person name="Huettel B."/>
            <person name="Barry K.W."/>
            <person name="Haridas S."/>
            <person name="Chen C."/>
            <person name="Bauer D."/>
            <person name="Andreopoulos W."/>
            <person name="Pangilinan J."/>
            <person name="LaButti K."/>
            <person name="Riley R."/>
            <person name="Lipzen A."/>
            <person name="Clum A."/>
            <person name="Drula E."/>
            <person name="Henrissat B."/>
            <person name="Kohler A."/>
            <person name="Grigoriev I.V."/>
            <person name="Martin F.M."/>
            <person name="Hacquard S."/>
        </authorList>
    </citation>
    <scope>NUCLEOTIDE SEQUENCE</scope>
    <source>
        <strain evidence="3">MPI-CAGE-AT-0016</strain>
    </source>
</reference>
<feature type="compositionally biased region" description="Polar residues" evidence="2">
    <location>
        <begin position="459"/>
        <end position="469"/>
    </location>
</feature>
<comment type="caution">
    <text evidence="3">The sequence shown here is derived from an EMBL/GenBank/DDBJ whole genome shotgun (WGS) entry which is preliminary data.</text>
</comment>
<feature type="region of interest" description="Disordered" evidence="2">
    <location>
        <begin position="383"/>
        <end position="496"/>
    </location>
</feature>
<dbReference type="EMBL" id="JAGPXD010000004">
    <property type="protein sequence ID" value="KAH7359382.1"/>
    <property type="molecule type" value="Genomic_DNA"/>
</dbReference>
<dbReference type="AlphaFoldDB" id="A0A8K0TD01"/>
<accession>A0A8K0TD01</accession>
<feature type="region of interest" description="Disordered" evidence="2">
    <location>
        <begin position="127"/>
        <end position="147"/>
    </location>
</feature>
<feature type="coiled-coil region" evidence="1">
    <location>
        <begin position="189"/>
        <end position="334"/>
    </location>
</feature>
<evidence type="ECO:0000256" key="1">
    <source>
        <dbReference type="SAM" id="Coils"/>
    </source>
</evidence>